<evidence type="ECO:0000256" key="2">
    <source>
        <dbReference type="ARBA" id="ARBA00023125"/>
    </source>
</evidence>
<dbReference type="GO" id="GO:0003700">
    <property type="term" value="F:DNA-binding transcription factor activity"/>
    <property type="evidence" value="ECO:0007669"/>
    <property type="project" value="TreeGrafter"/>
</dbReference>
<organism evidence="6 7">
    <name type="scientific">Roseiarcus fermentans</name>
    <dbReference type="NCBI Taxonomy" id="1473586"/>
    <lineage>
        <taxon>Bacteria</taxon>
        <taxon>Pseudomonadati</taxon>
        <taxon>Pseudomonadota</taxon>
        <taxon>Alphaproteobacteria</taxon>
        <taxon>Hyphomicrobiales</taxon>
        <taxon>Roseiarcaceae</taxon>
        <taxon>Roseiarcus</taxon>
    </lineage>
</organism>
<evidence type="ECO:0000313" key="7">
    <source>
        <dbReference type="Proteomes" id="UP000253529"/>
    </source>
</evidence>
<feature type="domain" description="HTH tetR-type" evidence="5">
    <location>
        <begin position="10"/>
        <end position="70"/>
    </location>
</feature>
<dbReference type="PROSITE" id="PS50977">
    <property type="entry name" value="HTH_TETR_2"/>
    <property type="match status" value="1"/>
</dbReference>
<dbReference type="InterPro" id="IPR050109">
    <property type="entry name" value="HTH-type_TetR-like_transc_reg"/>
</dbReference>
<dbReference type="AlphaFoldDB" id="A0A366FU96"/>
<dbReference type="SUPFAM" id="SSF48498">
    <property type="entry name" value="Tetracyclin repressor-like, C-terminal domain"/>
    <property type="match status" value="1"/>
</dbReference>
<dbReference type="InterPro" id="IPR001647">
    <property type="entry name" value="HTH_TetR"/>
</dbReference>
<dbReference type="Pfam" id="PF00440">
    <property type="entry name" value="TetR_N"/>
    <property type="match status" value="1"/>
</dbReference>
<reference evidence="6 7" key="1">
    <citation type="submission" date="2018-06" db="EMBL/GenBank/DDBJ databases">
        <title>Genomic Encyclopedia of Type Strains, Phase IV (KMG-IV): sequencing the most valuable type-strain genomes for metagenomic binning, comparative biology and taxonomic classification.</title>
        <authorList>
            <person name="Goeker M."/>
        </authorList>
    </citation>
    <scope>NUCLEOTIDE SEQUENCE [LARGE SCALE GENOMIC DNA]</scope>
    <source>
        <strain evidence="6 7">DSM 24875</strain>
    </source>
</reference>
<evidence type="ECO:0000313" key="6">
    <source>
        <dbReference type="EMBL" id="RBP18167.1"/>
    </source>
</evidence>
<keyword evidence="2 4" id="KW-0238">DNA-binding</keyword>
<evidence type="ECO:0000259" key="5">
    <source>
        <dbReference type="PROSITE" id="PS50977"/>
    </source>
</evidence>
<dbReference type="Pfam" id="PF17932">
    <property type="entry name" value="TetR_C_24"/>
    <property type="match status" value="1"/>
</dbReference>
<dbReference type="PRINTS" id="PR00455">
    <property type="entry name" value="HTHTETR"/>
</dbReference>
<dbReference type="InterPro" id="IPR041490">
    <property type="entry name" value="KstR2_TetR_C"/>
</dbReference>
<dbReference type="EMBL" id="QNRK01000001">
    <property type="protein sequence ID" value="RBP18167.1"/>
    <property type="molecule type" value="Genomic_DNA"/>
</dbReference>
<accession>A0A366FU96</accession>
<evidence type="ECO:0000256" key="3">
    <source>
        <dbReference type="ARBA" id="ARBA00023163"/>
    </source>
</evidence>
<dbReference type="PANTHER" id="PTHR30055:SF234">
    <property type="entry name" value="HTH-TYPE TRANSCRIPTIONAL REGULATOR BETI"/>
    <property type="match status" value="1"/>
</dbReference>
<gene>
    <name evidence="6" type="ORF">DFR50_101111</name>
</gene>
<dbReference type="Gene3D" id="1.10.10.60">
    <property type="entry name" value="Homeodomain-like"/>
    <property type="match status" value="1"/>
</dbReference>
<sequence>MAATEAKRQANRWPALLDAAAAKFAGQGYHATTIRELAAASAMTPGAVYFHVPNKQALLLAVYEEGVQRILDRVETAAAGAETAWDRLTAAVEAHLEAILDASAYARVVIRIVPDDAPDIAADLIRLRDRYEERFRALFAQVELPEGMSPGLARLFLLGALNWTPVWRRPGGAPIAEIARQMLAPLRAAGAR</sequence>
<comment type="caution">
    <text evidence="6">The sequence shown here is derived from an EMBL/GenBank/DDBJ whole genome shotgun (WGS) entry which is preliminary data.</text>
</comment>
<feature type="DNA-binding region" description="H-T-H motif" evidence="4">
    <location>
        <begin position="33"/>
        <end position="52"/>
    </location>
</feature>
<dbReference type="InterPro" id="IPR036271">
    <property type="entry name" value="Tet_transcr_reg_TetR-rel_C_sf"/>
</dbReference>
<dbReference type="GO" id="GO:0000976">
    <property type="term" value="F:transcription cis-regulatory region binding"/>
    <property type="evidence" value="ECO:0007669"/>
    <property type="project" value="TreeGrafter"/>
</dbReference>
<evidence type="ECO:0000256" key="4">
    <source>
        <dbReference type="PROSITE-ProRule" id="PRU00335"/>
    </source>
</evidence>
<proteinExistence type="predicted"/>
<evidence type="ECO:0000256" key="1">
    <source>
        <dbReference type="ARBA" id="ARBA00023015"/>
    </source>
</evidence>
<name>A0A366FU96_9HYPH</name>
<keyword evidence="1" id="KW-0805">Transcription regulation</keyword>
<dbReference type="Gene3D" id="1.10.357.10">
    <property type="entry name" value="Tetracycline Repressor, domain 2"/>
    <property type="match status" value="1"/>
</dbReference>
<dbReference type="Proteomes" id="UP000253529">
    <property type="component" value="Unassembled WGS sequence"/>
</dbReference>
<dbReference type="RefSeq" id="WP_170152980.1">
    <property type="nucleotide sequence ID" value="NZ_QNRK01000001.1"/>
</dbReference>
<dbReference type="InterPro" id="IPR009057">
    <property type="entry name" value="Homeodomain-like_sf"/>
</dbReference>
<keyword evidence="3" id="KW-0804">Transcription</keyword>
<protein>
    <submittedName>
        <fullName evidence="6">TetR family transcriptional regulator</fullName>
    </submittedName>
</protein>
<dbReference type="SUPFAM" id="SSF46689">
    <property type="entry name" value="Homeodomain-like"/>
    <property type="match status" value="1"/>
</dbReference>
<keyword evidence="7" id="KW-1185">Reference proteome</keyword>
<dbReference type="PANTHER" id="PTHR30055">
    <property type="entry name" value="HTH-TYPE TRANSCRIPTIONAL REGULATOR RUTR"/>
    <property type="match status" value="1"/>
</dbReference>